<evidence type="ECO:0000256" key="1">
    <source>
        <dbReference type="SAM" id="MobiDB-lite"/>
    </source>
</evidence>
<feature type="compositionally biased region" description="Basic and acidic residues" evidence="1">
    <location>
        <begin position="68"/>
        <end position="81"/>
    </location>
</feature>
<dbReference type="AlphaFoldDB" id="A0A7W7C6I3"/>
<comment type="caution">
    <text evidence="3">The sequence shown here is derived from an EMBL/GenBank/DDBJ whole genome shotgun (WGS) entry which is preliminary data.</text>
</comment>
<name>A0A7W7C6I3_9PSEU</name>
<evidence type="ECO:0000313" key="3">
    <source>
        <dbReference type="EMBL" id="MBB4674119.1"/>
    </source>
</evidence>
<evidence type="ECO:0000256" key="2">
    <source>
        <dbReference type="SAM" id="SignalP"/>
    </source>
</evidence>
<organism evidence="3 4">
    <name type="scientific">Crossiella cryophila</name>
    <dbReference type="NCBI Taxonomy" id="43355"/>
    <lineage>
        <taxon>Bacteria</taxon>
        <taxon>Bacillati</taxon>
        <taxon>Actinomycetota</taxon>
        <taxon>Actinomycetes</taxon>
        <taxon>Pseudonocardiales</taxon>
        <taxon>Pseudonocardiaceae</taxon>
        <taxon>Crossiella</taxon>
    </lineage>
</organism>
<proteinExistence type="predicted"/>
<dbReference type="Proteomes" id="UP000533598">
    <property type="component" value="Unassembled WGS sequence"/>
</dbReference>
<evidence type="ECO:0000313" key="4">
    <source>
        <dbReference type="Proteomes" id="UP000533598"/>
    </source>
</evidence>
<keyword evidence="4" id="KW-1185">Reference proteome</keyword>
<reference evidence="3 4" key="1">
    <citation type="submission" date="2020-08" db="EMBL/GenBank/DDBJ databases">
        <title>Sequencing the genomes of 1000 actinobacteria strains.</title>
        <authorList>
            <person name="Klenk H.-P."/>
        </authorList>
    </citation>
    <scope>NUCLEOTIDE SEQUENCE [LARGE SCALE GENOMIC DNA]</scope>
    <source>
        <strain evidence="3 4">DSM 44230</strain>
    </source>
</reference>
<accession>A0A7W7C6I3</accession>
<gene>
    <name evidence="3" type="ORF">HNR67_000237</name>
</gene>
<sequence length="81" mass="8304">MARVRSSGALPLAVALSTAALLTGAAVFTVVRVNCHDPGKYVQHSGIVELVGGCVEQDDLPVGPKQSEPVKPDDRSAPPGV</sequence>
<dbReference type="EMBL" id="JACHMH010000001">
    <property type="protein sequence ID" value="MBB4674119.1"/>
    <property type="molecule type" value="Genomic_DNA"/>
</dbReference>
<feature type="chain" id="PRO_5031345812" evidence="2">
    <location>
        <begin position="26"/>
        <end position="81"/>
    </location>
</feature>
<feature type="region of interest" description="Disordered" evidence="1">
    <location>
        <begin position="59"/>
        <end position="81"/>
    </location>
</feature>
<dbReference type="RefSeq" id="WP_185000150.1">
    <property type="nucleotide sequence ID" value="NZ_BAAAUI010000011.1"/>
</dbReference>
<protein>
    <submittedName>
        <fullName evidence="3">Uncharacterized protein</fullName>
    </submittedName>
</protein>
<keyword evidence="2" id="KW-0732">Signal</keyword>
<feature type="signal peptide" evidence="2">
    <location>
        <begin position="1"/>
        <end position="25"/>
    </location>
</feature>